<sequence>MLHTSLPHPAAVPVTALLSLGTLRPRIFLRHEGTPLMSLTPEVRNMGLTGAGVNDLIQHSLDSLQDLQATGQPRHYLALQGVVCAMLELQRMDAIHIDTAAIMKGYDALSTIQARHYDALSGTWSHIRMTAPEMANIENAIHHHGAQLLNSSRGEVIDAIKASTNWTQAQADAIVAKVRCMN</sequence>
<dbReference type="RefSeq" id="WP_087283048.1">
    <property type="nucleotide sequence ID" value="NZ_CP021455.1"/>
</dbReference>
<protein>
    <submittedName>
        <fullName evidence="1">Uncharacterized protein</fullName>
    </submittedName>
</protein>
<organism evidence="1 2">
    <name type="scientific">Comamonas serinivorans</name>
    <dbReference type="NCBI Taxonomy" id="1082851"/>
    <lineage>
        <taxon>Bacteria</taxon>
        <taxon>Pseudomonadati</taxon>
        <taxon>Pseudomonadota</taxon>
        <taxon>Betaproteobacteria</taxon>
        <taxon>Burkholderiales</taxon>
        <taxon>Comamonadaceae</taxon>
        <taxon>Comamonas</taxon>
    </lineage>
</organism>
<proteinExistence type="predicted"/>
<dbReference type="Proteomes" id="UP000196138">
    <property type="component" value="Chromosome"/>
</dbReference>
<keyword evidence="2" id="KW-1185">Reference proteome</keyword>
<dbReference type="KEGG" id="cser:CCO03_17140"/>
<evidence type="ECO:0000313" key="1">
    <source>
        <dbReference type="EMBL" id="ARU06170.1"/>
    </source>
</evidence>
<dbReference type="AlphaFoldDB" id="A0A1Y0ERX0"/>
<accession>A0A1Y0ERX0</accession>
<evidence type="ECO:0000313" key="2">
    <source>
        <dbReference type="Proteomes" id="UP000196138"/>
    </source>
</evidence>
<name>A0A1Y0ERX0_9BURK</name>
<reference evidence="1 2" key="1">
    <citation type="submission" date="2017-05" db="EMBL/GenBank/DDBJ databases">
        <authorList>
            <person name="Song R."/>
            <person name="Chenine A.L."/>
            <person name="Ruprecht R.M."/>
        </authorList>
    </citation>
    <scope>NUCLEOTIDE SEQUENCE [LARGE SCALE GENOMIC DNA]</scope>
    <source>
        <strain evidence="1 2">DSM 26136</strain>
    </source>
</reference>
<dbReference type="EMBL" id="CP021455">
    <property type="protein sequence ID" value="ARU06170.1"/>
    <property type="molecule type" value="Genomic_DNA"/>
</dbReference>
<gene>
    <name evidence="1" type="ORF">CCO03_17140</name>
</gene>